<reference evidence="3" key="1">
    <citation type="submission" date="2025-08" db="UniProtKB">
        <authorList>
            <consortium name="Ensembl"/>
        </authorList>
    </citation>
    <scope>IDENTIFICATION</scope>
</reference>
<protein>
    <submittedName>
        <fullName evidence="3">Uncharacterized protein</fullName>
    </submittedName>
</protein>
<feature type="region of interest" description="Disordered" evidence="1">
    <location>
        <begin position="1"/>
        <end position="22"/>
    </location>
</feature>
<organism evidence="3 4">
    <name type="scientific">Chelonoidis abingdonii</name>
    <name type="common">Abingdon island giant tortoise</name>
    <name type="synonym">Testudo abingdonii</name>
    <dbReference type="NCBI Taxonomy" id="106734"/>
    <lineage>
        <taxon>Eukaryota</taxon>
        <taxon>Metazoa</taxon>
        <taxon>Chordata</taxon>
        <taxon>Craniata</taxon>
        <taxon>Vertebrata</taxon>
        <taxon>Euteleostomi</taxon>
        <taxon>Archelosauria</taxon>
        <taxon>Testudinata</taxon>
        <taxon>Testudines</taxon>
        <taxon>Cryptodira</taxon>
        <taxon>Durocryptodira</taxon>
        <taxon>Testudinoidea</taxon>
        <taxon>Testudinidae</taxon>
        <taxon>Chelonoidis</taxon>
    </lineage>
</organism>
<dbReference type="Proteomes" id="UP000694404">
    <property type="component" value="Unplaced"/>
</dbReference>
<keyword evidence="2" id="KW-0472">Membrane</keyword>
<keyword evidence="2" id="KW-1133">Transmembrane helix</keyword>
<evidence type="ECO:0000256" key="1">
    <source>
        <dbReference type="SAM" id="MobiDB-lite"/>
    </source>
</evidence>
<keyword evidence="2" id="KW-0812">Transmembrane</keyword>
<evidence type="ECO:0000313" key="4">
    <source>
        <dbReference type="Proteomes" id="UP000694404"/>
    </source>
</evidence>
<evidence type="ECO:0000256" key="2">
    <source>
        <dbReference type="SAM" id="Phobius"/>
    </source>
</evidence>
<sequence>PPPLGPKTLTSSPGEGSPQTSTWSQHMFGHIGLLLPAGWQCGVVGPPVEYTFLPKSSSLFASLLFGICFSLMLLKVPEKKMFQLL</sequence>
<dbReference type="AlphaFoldDB" id="A0A8C0J7A5"/>
<proteinExistence type="predicted"/>
<reference evidence="3" key="2">
    <citation type="submission" date="2025-09" db="UniProtKB">
        <authorList>
            <consortium name="Ensembl"/>
        </authorList>
    </citation>
    <scope>IDENTIFICATION</scope>
</reference>
<dbReference type="Ensembl" id="ENSCABT00000030693.1">
    <property type="protein sequence ID" value="ENSCABP00000028020.1"/>
    <property type="gene ID" value="ENSCABG00000020589.1"/>
</dbReference>
<name>A0A8C0J7A5_CHEAB</name>
<keyword evidence="4" id="KW-1185">Reference proteome</keyword>
<accession>A0A8C0J7A5</accession>
<feature type="transmembrane region" description="Helical" evidence="2">
    <location>
        <begin position="56"/>
        <end position="74"/>
    </location>
</feature>
<feature type="compositionally biased region" description="Polar residues" evidence="1">
    <location>
        <begin position="8"/>
        <end position="22"/>
    </location>
</feature>
<evidence type="ECO:0000313" key="3">
    <source>
        <dbReference type="Ensembl" id="ENSCABP00000028020.1"/>
    </source>
</evidence>